<dbReference type="AlphaFoldDB" id="A0A7C8YPZ7"/>
<evidence type="ECO:0000313" key="1">
    <source>
        <dbReference type="EMBL" id="MBA4623812.1"/>
    </source>
</evidence>
<proteinExistence type="predicted"/>
<reference evidence="1" key="2">
    <citation type="submission" date="2020-07" db="EMBL/GenBank/DDBJ databases">
        <authorList>
            <person name="Vera ALvarez R."/>
            <person name="Arias-Moreno D.M."/>
            <person name="Jimenez-Jacinto V."/>
            <person name="Jimenez-Bremont J.F."/>
            <person name="Swaminathan K."/>
            <person name="Moose S.P."/>
            <person name="Guerrero-Gonzalez M.L."/>
            <person name="Marino-Ramirez L."/>
            <person name="Landsman D."/>
            <person name="Rodriguez-Kessler M."/>
            <person name="Delgado-Sanchez P."/>
        </authorList>
    </citation>
    <scope>NUCLEOTIDE SEQUENCE</scope>
    <source>
        <tissue evidence="1">Cladode</tissue>
    </source>
</reference>
<protein>
    <submittedName>
        <fullName evidence="1">Uncharacterized protein</fullName>
    </submittedName>
</protein>
<organism evidence="1">
    <name type="scientific">Opuntia streptacantha</name>
    <name type="common">Prickly pear cactus</name>
    <name type="synonym">Opuntia cardona</name>
    <dbReference type="NCBI Taxonomy" id="393608"/>
    <lineage>
        <taxon>Eukaryota</taxon>
        <taxon>Viridiplantae</taxon>
        <taxon>Streptophyta</taxon>
        <taxon>Embryophyta</taxon>
        <taxon>Tracheophyta</taxon>
        <taxon>Spermatophyta</taxon>
        <taxon>Magnoliopsida</taxon>
        <taxon>eudicotyledons</taxon>
        <taxon>Gunneridae</taxon>
        <taxon>Pentapetalae</taxon>
        <taxon>Caryophyllales</taxon>
        <taxon>Cactineae</taxon>
        <taxon>Cactaceae</taxon>
        <taxon>Opuntioideae</taxon>
        <taxon>Opuntia</taxon>
    </lineage>
</organism>
<accession>A0A7C8YPZ7</accession>
<dbReference type="EMBL" id="GISG01045122">
    <property type="protein sequence ID" value="MBA4623812.1"/>
    <property type="molecule type" value="Transcribed_RNA"/>
</dbReference>
<name>A0A7C8YPZ7_OPUST</name>
<sequence>MSLLIVSEFGHCWVCRNQSRFAHLDGFVQQFKVSVFWFPWKTIFINRSIIVITSGDKTSGCVFKICSSVKHVIVHIRTAILDESCYYISNIFCRSVRNGTTPLCVPAGPVFSPHLRF</sequence>
<reference evidence="1" key="1">
    <citation type="journal article" date="2013" name="J. Plant Res.">
        <title>Effect of fungi and light on seed germination of three Opuntia species from semiarid lands of central Mexico.</title>
        <authorList>
            <person name="Delgado-Sanchez P."/>
            <person name="Jimenez-Bremont J.F."/>
            <person name="Guerrero-Gonzalez Mde L."/>
            <person name="Flores J."/>
        </authorList>
    </citation>
    <scope>NUCLEOTIDE SEQUENCE</scope>
    <source>
        <tissue evidence="1">Cladode</tissue>
    </source>
</reference>